<dbReference type="Proteomes" id="UP000240572">
    <property type="component" value="Unassembled WGS sequence"/>
</dbReference>
<dbReference type="InterPro" id="IPR001242">
    <property type="entry name" value="Condensation_dom"/>
</dbReference>
<evidence type="ECO:0000259" key="1">
    <source>
        <dbReference type="Pfam" id="PF00668"/>
    </source>
</evidence>
<dbReference type="EMBL" id="PYGD01000005">
    <property type="protein sequence ID" value="PSK91467.1"/>
    <property type="molecule type" value="Genomic_DNA"/>
</dbReference>
<evidence type="ECO:0000313" key="2">
    <source>
        <dbReference type="EMBL" id="PSK91467.1"/>
    </source>
</evidence>
<organism evidence="2 3">
    <name type="scientific">Taibaiella chishuiensis</name>
    <dbReference type="NCBI Taxonomy" id="1434707"/>
    <lineage>
        <taxon>Bacteria</taxon>
        <taxon>Pseudomonadati</taxon>
        <taxon>Bacteroidota</taxon>
        <taxon>Chitinophagia</taxon>
        <taxon>Chitinophagales</taxon>
        <taxon>Chitinophagaceae</taxon>
        <taxon>Taibaiella</taxon>
    </lineage>
</organism>
<dbReference type="InterPro" id="IPR052058">
    <property type="entry name" value="Alcohol_O-acetyltransferase"/>
</dbReference>
<dbReference type="SUPFAM" id="SSF52777">
    <property type="entry name" value="CoA-dependent acyltransferases"/>
    <property type="match status" value="3"/>
</dbReference>
<dbReference type="GO" id="GO:0003824">
    <property type="term" value="F:catalytic activity"/>
    <property type="evidence" value="ECO:0007669"/>
    <property type="project" value="InterPro"/>
</dbReference>
<name>A0A2P8D2M2_9BACT</name>
<dbReference type="PANTHER" id="PTHR28037">
    <property type="entry name" value="ALCOHOL O-ACETYLTRANSFERASE 1-RELATED"/>
    <property type="match status" value="1"/>
</dbReference>
<proteinExistence type="predicted"/>
<dbReference type="Gene3D" id="3.30.559.30">
    <property type="entry name" value="Nonribosomal peptide synthetase, condensation domain"/>
    <property type="match status" value="1"/>
</dbReference>
<sequence length="493" mass="53936">MNCLMKRRLIVGERIMYANGAMPVNCVFAVTLEGRLQQERIEAAFARLLVKHPLLRAAIREDEPQRPYFEIAATAPKAAVEVLPRQGNEDWMQVAMAQWQQPFDYRQAPLMRVCWLKGETVSDLVIVLPHCICDGGTIVNLMRELLAGIAGQDQPAGSYLSFSFVSELVAQQQLPGKGALLKARLLSGVAGGVLSLLTRNKTVATGRQHYMVRWSVDRELSQQLISACKAAGTSVQAALGTAFLQAFGTVLGAQAKNKLICPVDIRKAVPGIKEDMMFAFAPVVELRGAGKAAGTSVQAALGTAFLQAFGTVLGAQAKNKLICPVDIRKAVPGIKEDMMFAFAPVVELRGAGKAAGAFWEEARRMKQELQQKVGKLKPNQLLVLTEYFHPAADKMLKHLRSTPGSHDVTLSNMGKINIPVAYNGFMLKRVYSPSTALPWKNPNTLVVTSFEGQFDFSFISEETFLPAERAAMIRDVFMTLLQNNVVPVALAHE</sequence>
<evidence type="ECO:0000313" key="3">
    <source>
        <dbReference type="Proteomes" id="UP000240572"/>
    </source>
</evidence>
<reference evidence="2 3" key="1">
    <citation type="submission" date="2018-03" db="EMBL/GenBank/DDBJ databases">
        <title>Genomic Encyclopedia of Type Strains, Phase III (KMG-III): the genomes of soil and plant-associated and newly described type strains.</title>
        <authorList>
            <person name="Whitman W."/>
        </authorList>
    </citation>
    <scope>NUCLEOTIDE SEQUENCE [LARGE SCALE GENOMIC DNA]</scope>
    <source>
        <strain evidence="2 3">CGMCC 1.12700</strain>
    </source>
</reference>
<dbReference type="OrthoDB" id="5562587at2"/>
<dbReference type="PANTHER" id="PTHR28037:SF1">
    <property type="entry name" value="ALCOHOL O-ACETYLTRANSFERASE 1-RELATED"/>
    <property type="match status" value="1"/>
</dbReference>
<dbReference type="AlphaFoldDB" id="A0A2P8D2M2"/>
<feature type="domain" description="Condensation" evidence="1">
    <location>
        <begin position="28"/>
        <end position="245"/>
    </location>
</feature>
<dbReference type="Pfam" id="PF00668">
    <property type="entry name" value="Condensation"/>
    <property type="match status" value="1"/>
</dbReference>
<dbReference type="Gene3D" id="3.30.559.10">
    <property type="entry name" value="Chloramphenicol acetyltransferase-like domain"/>
    <property type="match status" value="1"/>
</dbReference>
<comment type="caution">
    <text evidence="2">The sequence shown here is derived from an EMBL/GenBank/DDBJ whole genome shotgun (WGS) entry which is preliminary data.</text>
</comment>
<gene>
    <name evidence="2" type="ORF">B0I18_10550</name>
</gene>
<protein>
    <submittedName>
        <fullName evidence="2">Condensation domain-containing protein</fullName>
    </submittedName>
</protein>
<accession>A0A2P8D2M2</accession>
<dbReference type="InterPro" id="IPR023213">
    <property type="entry name" value="CAT-like_dom_sf"/>
</dbReference>
<keyword evidence="3" id="KW-1185">Reference proteome</keyword>